<keyword evidence="7 11" id="KW-0319">Glycerol metabolism</keyword>
<dbReference type="GO" id="GO:0004144">
    <property type="term" value="F:diacylglycerol O-acyltransferase activity"/>
    <property type="evidence" value="ECO:0007669"/>
    <property type="project" value="UniProtKB-EC"/>
</dbReference>
<evidence type="ECO:0000256" key="5">
    <source>
        <dbReference type="ARBA" id="ARBA00022516"/>
    </source>
</evidence>
<evidence type="ECO:0000313" key="14">
    <source>
        <dbReference type="EMBL" id="KMO70827.1"/>
    </source>
</evidence>
<comment type="caution">
    <text evidence="14">The sequence shown here is derived from an EMBL/GenBank/DDBJ whole genome shotgun (WGS) entry which is preliminary data.</text>
</comment>
<evidence type="ECO:0000313" key="15">
    <source>
        <dbReference type="Proteomes" id="UP000036513"/>
    </source>
</evidence>
<comment type="pathway">
    <text evidence="1 11">Glycerolipid metabolism; triacylglycerol biosynthesis.</text>
</comment>
<evidence type="ECO:0000256" key="11">
    <source>
        <dbReference type="RuleBase" id="RU361241"/>
    </source>
</evidence>
<accession>A0A0J6VMS5</accession>
<name>A0A0J6VMS5_9MYCO</name>
<dbReference type="InterPro" id="IPR023213">
    <property type="entry name" value="CAT-like_dom_sf"/>
</dbReference>
<dbReference type="Pfam" id="PF03007">
    <property type="entry name" value="WS_DGAT_cat"/>
    <property type="match status" value="1"/>
</dbReference>
<feature type="domain" description="O-acyltransferase WSD1 C-terminal" evidence="13">
    <location>
        <begin position="312"/>
        <end position="456"/>
    </location>
</feature>
<evidence type="ECO:0000256" key="8">
    <source>
        <dbReference type="ARBA" id="ARBA00023098"/>
    </source>
</evidence>
<dbReference type="AlphaFoldDB" id="A0A0J6VMS5"/>
<keyword evidence="9 11" id="KW-0012">Acyltransferase</keyword>
<dbReference type="PATRIC" id="fig|37916.4.peg.5737"/>
<evidence type="ECO:0000256" key="7">
    <source>
        <dbReference type="ARBA" id="ARBA00022798"/>
    </source>
</evidence>
<feature type="domain" description="O-acyltransferase WSD1-like N-terminal" evidence="12">
    <location>
        <begin position="12"/>
        <end position="269"/>
    </location>
</feature>
<evidence type="ECO:0000256" key="4">
    <source>
        <dbReference type="ARBA" id="ARBA00013244"/>
    </source>
</evidence>
<reference evidence="14 15" key="1">
    <citation type="journal article" date="2015" name="Genome Biol. Evol.">
        <title>Characterization of Three Mycobacterium spp. with Potential Use in Bioremediation by Genome Sequencing and Comparative Genomics.</title>
        <authorList>
            <person name="Das S."/>
            <person name="Pettersson B.M."/>
            <person name="Behra P.R."/>
            <person name="Ramesh M."/>
            <person name="Dasgupta S."/>
            <person name="Bhattacharya A."/>
            <person name="Kirsebom L.A."/>
        </authorList>
    </citation>
    <scope>NUCLEOTIDE SEQUENCE [LARGE SCALE GENOMIC DNA]</scope>
    <source>
        <strain evidence="14 15">DSM 43826</strain>
    </source>
</reference>
<dbReference type="EC" id="2.3.1.20" evidence="4 11"/>
<dbReference type="Gene3D" id="3.30.559.10">
    <property type="entry name" value="Chloramphenicol acetyltransferase-like domain"/>
    <property type="match status" value="1"/>
</dbReference>
<sequence>MTPPDSEGVEHLTNLDAGFLEAEDSDRHVSLAVGGLSILEGPMPDIDTLMAGVGDRVVDIPRFRQVLRTHLLDLGPPEWEDDPDFDLSHHVHRAALHSPGDDAALHGFVGEVMGRRLDRDRPLWECWVIEGLDEDRWAVLIKIHHCIADGIATMHLFSRLGDSSEAPSYDTEIRAARQSADTAFSVAGLGLNPVRWAGGMWRAATAATRVSALAVGGALQVTSGILRPAQTSSLNGPVSAMRRFSAAVVKLEDVARVCDSFDVTINDVALAAITSSYRAALERRGETPKRTSLRTLVPVSIRSNDAVDRTDNRVSLMLPSLPADKEDPVEQLQAVHRRLARAKSSGQREAGGIFVAMSNLVPFPVTAWAVRALTRLPQRGIVTVATNVPGPRERMTIMGRRVIRVLPVPPIAMRLRTGVAILSYANELVFGILGDFDAASDVDQLARGIESAVDTLAAAAG</sequence>
<dbReference type="UniPathway" id="UPA00282"/>
<evidence type="ECO:0000256" key="10">
    <source>
        <dbReference type="ARBA" id="ARBA00048109"/>
    </source>
</evidence>
<dbReference type="InterPro" id="IPR004255">
    <property type="entry name" value="O-acyltransferase_WSD1_N"/>
</dbReference>
<dbReference type="EMBL" id="JYNL01000064">
    <property type="protein sequence ID" value="KMO70827.1"/>
    <property type="molecule type" value="Genomic_DNA"/>
</dbReference>
<comment type="pathway">
    <text evidence="2">Lipid metabolism.</text>
</comment>
<dbReference type="InterPro" id="IPR045034">
    <property type="entry name" value="O-acyltransferase_WSD1-like"/>
</dbReference>
<dbReference type="InterPro" id="IPR014292">
    <property type="entry name" value="Acyl_transf_WS/DGAT"/>
</dbReference>
<protein>
    <recommendedName>
        <fullName evidence="4 11">Diacylglycerol O-acyltransferase</fullName>
        <ecNumber evidence="4 11">2.3.1.20</ecNumber>
    </recommendedName>
</protein>
<keyword evidence="15" id="KW-1185">Reference proteome</keyword>
<keyword evidence="5 11" id="KW-0444">Lipid biosynthesis</keyword>
<keyword evidence="6 11" id="KW-0808">Transferase</keyword>
<evidence type="ECO:0000256" key="3">
    <source>
        <dbReference type="ARBA" id="ARBA00009587"/>
    </source>
</evidence>
<dbReference type="STRING" id="37916.MCHLDSM_05720"/>
<proteinExistence type="inferred from homology"/>
<dbReference type="GO" id="GO:0006071">
    <property type="term" value="P:glycerol metabolic process"/>
    <property type="evidence" value="ECO:0007669"/>
    <property type="project" value="UniProtKB-KW"/>
</dbReference>
<dbReference type="NCBIfam" id="TIGR02946">
    <property type="entry name" value="acyl_WS_DGAT"/>
    <property type="match status" value="1"/>
</dbReference>
<evidence type="ECO:0000256" key="9">
    <source>
        <dbReference type="ARBA" id="ARBA00023315"/>
    </source>
</evidence>
<dbReference type="SUPFAM" id="SSF52777">
    <property type="entry name" value="CoA-dependent acyltransferases"/>
    <property type="match status" value="1"/>
</dbReference>
<dbReference type="GO" id="GO:0005886">
    <property type="term" value="C:plasma membrane"/>
    <property type="evidence" value="ECO:0007669"/>
    <property type="project" value="TreeGrafter"/>
</dbReference>
<gene>
    <name evidence="14" type="primary">tgs1_2</name>
    <name evidence="14" type="ORF">MCHLDSM_05720</name>
</gene>
<evidence type="ECO:0000256" key="2">
    <source>
        <dbReference type="ARBA" id="ARBA00005189"/>
    </source>
</evidence>
<dbReference type="Proteomes" id="UP000036513">
    <property type="component" value="Unassembled WGS sequence"/>
</dbReference>
<evidence type="ECO:0000259" key="12">
    <source>
        <dbReference type="Pfam" id="PF03007"/>
    </source>
</evidence>
<comment type="catalytic activity">
    <reaction evidence="10 11">
        <text>an acyl-CoA + a 1,2-diacyl-sn-glycerol = a triacyl-sn-glycerol + CoA</text>
        <dbReference type="Rhea" id="RHEA:10868"/>
        <dbReference type="ChEBI" id="CHEBI:17815"/>
        <dbReference type="ChEBI" id="CHEBI:57287"/>
        <dbReference type="ChEBI" id="CHEBI:58342"/>
        <dbReference type="ChEBI" id="CHEBI:64615"/>
        <dbReference type="EC" id="2.3.1.20"/>
    </reaction>
</comment>
<dbReference type="Pfam" id="PF06974">
    <property type="entry name" value="WS_DGAT_C"/>
    <property type="match status" value="1"/>
</dbReference>
<evidence type="ECO:0000256" key="1">
    <source>
        <dbReference type="ARBA" id="ARBA00004771"/>
    </source>
</evidence>
<dbReference type="GO" id="GO:0051701">
    <property type="term" value="P:biological process involved in interaction with host"/>
    <property type="evidence" value="ECO:0007669"/>
    <property type="project" value="TreeGrafter"/>
</dbReference>
<keyword evidence="8 11" id="KW-0443">Lipid metabolism</keyword>
<dbReference type="GO" id="GO:0001666">
    <property type="term" value="P:response to hypoxia"/>
    <property type="evidence" value="ECO:0007669"/>
    <property type="project" value="TreeGrafter"/>
</dbReference>
<dbReference type="PANTHER" id="PTHR31650">
    <property type="entry name" value="O-ACYLTRANSFERASE (WSD1-LIKE) FAMILY PROTEIN"/>
    <property type="match status" value="1"/>
</dbReference>
<evidence type="ECO:0000256" key="6">
    <source>
        <dbReference type="ARBA" id="ARBA00022679"/>
    </source>
</evidence>
<comment type="similarity">
    <text evidence="3 11">Belongs to the long-chain O-acyltransferase family.</text>
</comment>
<dbReference type="GO" id="GO:0071731">
    <property type="term" value="P:response to nitric oxide"/>
    <property type="evidence" value="ECO:0007669"/>
    <property type="project" value="TreeGrafter"/>
</dbReference>
<dbReference type="GO" id="GO:0019432">
    <property type="term" value="P:triglyceride biosynthetic process"/>
    <property type="evidence" value="ECO:0007669"/>
    <property type="project" value="UniProtKB-UniPathway"/>
</dbReference>
<dbReference type="PANTHER" id="PTHR31650:SF1">
    <property type="entry name" value="WAX ESTER SYNTHASE_DIACYLGLYCEROL ACYLTRANSFERASE 4-RELATED"/>
    <property type="match status" value="1"/>
</dbReference>
<organism evidence="14 15">
    <name type="scientific">Mycolicibacterium chlorophenolicum</name>
    <dbReference type="NCBI Taxonomy" id="37916"/>
    <lineage>
        <taxon>Bacteria</taxon>
        <taxon>Bacillati</taxon>
        <taxon>Actinomycetota</taxon>
        <taxon>Actinomycetes</taxon>
        <taxon>Mycobacteriales</taxon>
        <taxon>Mycobacteriaceae</taxon>
        <taxon>Mycolicibacterium</taxon>
    </lineage>
</organism>
<dbReference type="InterPro" id="IPR009721">
    <property type="entry name" value="O-acyltransferase_WSD1_C"/>
</dbReference>
<evidence type="ECO:0000259" key="13">
    <source>
        <dbReference type="Pfam" id="PF06974"/>
    </source>
</evidence>